<name>A0A3B5KW57_9TELE</name>
<accession>A0A3B5KW57</accession>
<reference evidence="9" key="2">
    <citation type="submission" date="2025-09" db="UniProtKB">
        <authorList>
            <consortium name="Ensembl"/>
        </authorList>
    </citation>
    <scope>IDENTIFICATION</scope>
</reference>
<proteinExistence type="predicted"/>
<organism evidence="9 10">
    <name type="scientific">Xiphophorus couchianus</name>
    <name type="common">Monterrey platyfish</name>
    <dbReference type="NCBI Taxonomy" id="32473"/>
    <lineage>
        <taxon>Eukaryota</taxon>
        <taxon>Metazoa</taxon>
        <taxon>Chordata</taxon>
        <taxon>Craniata</taxon>
        <taxon>Vertebrata</taxon>
        <taxon>Euteleostomi</taxon>
        <taxon>Actinopterygii</taxon>
        <taxon>Neopterygii</taxon>
        <taxon>Teleostei</taxon>
        <taxon>Neoteleostei</taxon>
        <taxon>Acanthomorphata</taxon>
        <taxon>Ovalentaria</taxon>
        <taxon>Atherinomorphae</taxon>
        <taxon>Cyprinodontiformes</taxon>
        <taxon>Poeciliidae</taxon>
        <taxon>Poeciliinae</taxon>
        <taxon>Xiphophorus</taxon>
    </lineage>
</organism>
<reference evidence="9" key="1">
    <citation type="submission" date="2025-08" db="UniProtKB">
        <authorList>
            <consortium name="Ensembl"/>
        </authorList>
    </citation>
    <scope>IDENTIFICATION</scope>
</reference>
<evidence type="ECO:0000256" key="6">
    <source>
        <dbReference type="SAM" id="MobiDB-lite"/>
    </source>
</evidence>
<evidence type="ECO:0000256" key="1">
    <source>
        <dbReference type="ARBA" id="ARBA00022468"/>
    </source>
</evidence>
<dbReference type="GO" id="GO:0005096">
    <property type="term" value="F:GTPase activator activity"/>
    <property type="evidence" value="ECO:0007669"/>
    <property type="project" value="UniProtKB-KW"/>
</dbReference>
<evidence type="ECO:0000256" key="5">
    <source>
        <dbReference type="PROSITE-ProRule" id="PRU00288"/>
    </source>
</evidence>
<dbReference type="GO" id="GO:0008270">
    <property type="term" value="F:zinc ion binding"/>
    <property type="evidence" value="ECO:0007669"/>
    <property type="project" value="UniProtKB-KW"/>
</dbReference>
<sequence length="403" mass="43944">MTGKSVKDVDRYQAVLNSLLALEENKYCADCDSKGPRWASWNLGIFVCIRCAGIHRNLGVHISKVKSVNLDQWTQEQVQCVQEMGNAKAKRLYEAFLPECFQRPETDQAAEIFIRDKYEKKKYMDKVIDIQMLRVSQTKKKIYLVFASGRIVKIKSSANSPAASNPAQAQSALDLFGSLPFFYFVLVHSDGFFFSVFLIIGIFLSVQPASSSLPQSRVTASVPENLSLFMDPKPKAEEGAVKKLSKDSILSLYASTPSLHASGMATHAQQNCMMGQQNGLMGGQGVMAQPSGAVATPYMTGMGQGMMGQQQSGMVLQQQNGVLAPQQSGVTGQQQVGGMGPLPHQQMYGVQQGQQLQWNMAQMTQQVAGMNLYSTNGMAGYGSQHTGSSTAPSSAHMTAHVWK</sequence>
<keyword evidence="1" id="KW-0343">GTPase activation</keyword>
<dbReference type="CDD" id="cd08859">
    <property type="entry name" value="ArfGap_SMAP2"/>
    <property type="match status" value="1"/>
</dbReference>
<evidence type="ECO:0000256" key="7">
    <source>
        <dbReference type="SAM" id="Phobius"/>
    </source>
</evidence>
<feature type="transmembrane region" description="Helical" evidence="7">
    <location>
        <begin position="181"/>
        <end position="206"/>
    </location>
</feature>
<evidence type="ECO:0000313" key="10">
    <source>
        <dbReference type="Proteomes" id="UP000261380"/>
    </source>
</evidence>
<keyword evidence="7" id="KW-1133">Transmembrane helix</keyword>
<dbReference type="GeneTree" id="ENSGT00940000158387"/>
<dbReference type="STRING" id="32473.ENSXCOP00000001851"/>
<dbReference type="SUPFAM" id="SSF57863">
    <property type="entry name" value="ArfGap/RecO-like zinc finger"/>
    <property type="match status" value="1"/>
</dbReference>
<evidence type="ECO:0000256" key="4">
    <source>
        <dbReference type="ARBA" id="ARBA00022833"/>
    </source>
</evidence>
<dbReference type="PANTHER" id="PTHR45705:SF4">
    <property type="entry name" value="STROMAL MEMBRANE-ASSOCIATED PROTEIN 2"/>
    <property type="match status" value="1"/>
</dbReference>
<feature type="compositionally biased region" description="Polar residues" evidence="6">
    <location>
        <begin position="383"/>
        <end position="396"/>
    </location>
</feature>
<keyword evidence="4" id="KW-0862">Zinc</keyword>
<dbReference type="Gene3D" id="1.10.220.150">
    <property type="entry name" value="Arf GTPase activating protein"/>
    <property type="match status" value="1"/>
</dbReference>
<dbReference type="Pfam" id="PF01412">
    <property type="entry name" value="ArfGap"/>
    <property type="match status" value="1"/>
</dbReference>
<keyword evidence="2" id="KW-0479">Metal-binding</keyword>
<feature type="region of interest" description="Disordered" evidence="6">
    <location>
        <begin position="383"/>
        <end position="403"/>
    </location>
</feature>
<evidence type="ECO:0000313" key="9">
    <source>
        <dbReference type="Ensembl" id="ENSXCOP00000001851.1"/>
    </source>
</evidence>
<dbReference type="AlphaFoldDB" id="A0A3B5KW57"/>
<feature type="domain" description="Arf-GAP" evidence="8">
    <location>
        <begin position="13"/>
        <end position="126"/>
    </location>
</feature>
<dbReference type="PROSITE" id="PS50115">
    <property type="entry name" value="ARFGAP"/>
    <property type="match status" value="1"/>
</dbReference>
<dbReference type="PRINTS" id="PR00405">
    <property type="entry name" value="REVINTRACTNG"/>
</dbReference>
<dbReference type="InterPro" id="IPR038508">
    <property type="entry name" value="ArfGAP_dom_sf"/>
</dbReference>
<dbReference type="SMART" id="SM00105">
    <property type="entry name" value="ArfGap"/>
    <property type="match status" value="1"/>
</dbReference>
<dbReference type="PANTHER" id="PTHR45705">
    <property type="entry name" value="FI20236P1"/>
    <property type="match status" value="1"/>
</dbReference>
<dbReference type="GO" id="GO:0005737">
    <property type="term" value="C:cytoplasm"/>
    <property type="evidence" value="ECO:0007669"/>
    <property type="project" value="TreeGrafter"/>
</dbReference>
<evidence type="ECO:0000256" key="2">
    <source>
        <dbReference type="ARBA" id="ARBA00022723"/>
    </source>
</evidence>
<keyword evidence="7" id="KW-0472">Membrane</keyword>
<dbReference type="InterPro" id="IPR051718">
    <property type="entry name" value="ARF_GTPase-activating"/>
</dbReference>
<evidence type="ECO:0000259" key="8">
    <source>
        <dbReference type="PROSITE" id="PS50115"/>
    </source>
</evidence>
<dbReference type="FunFam" id="1.10.220.150:FF:000009">
    <property type="entry name" value="stromal membrane-associated protein 1 isoform X1"/>
    <property type="match status" value="1"/>
</dbReference>
<keyword evidence="7" id="KW-0812">Transmembrane</keyword>
<keyword evidence="10" id="KW-1185">Reference proteome</keyword>
<keyword evidence="3 5" id="KW-0863">Zinc-finger</keyword>
<protein>
    <recommendedName>
        <fullName evidence="8">Arf-GAP domain-containing protein</fullName>
    </recommendedName>
</protein>
<dbReference type="InterPro" id="IPR037278">
    <property type="entry name" value="ARFGAP/RecO"/>
</dbReference>
<dbReference type="InterPro" id="IPR001164">
    <property type="entry name" value="ArfGAP_dom"/>
</dbReference>
<evidence type="ECO:0000256" key="3">
    <source>
        <dbReference type="ARBA" id="ARBA00022771"/>
    </source>
</evidence>
<dbReference type="Proteomes" id="UP000261380">
    <property type="component" value="Unplaced"/>
</dbReference>
<dbReference type="Ensembl" id="ENSXCOT00000001879.1">
    <property type="protein sequence ID" value="ENSXCOP00000001851.1"/>
    <property type="gene ID" value="ENSXCOG00000001500.1"/>
</dbReference>